<accession>A0ACC1R7T4</accession>
<proteinExistence type="predicted"/>
<comment type="caution">
    <text evidence="1">The sequence shown here is derived from an EMBL/GenBank/DDBJ whole genome shotgun (WGS) entry which is preliminary data.</text>
</comment>
<name>A0ACC1R7T4_9HYPO</name>
<dbReference type="EMBL" id="JANAKD010000077">
    <property type="protein sequence ID" value="KAJ3498005.1"/>
    <property type="molecule type" value="Genomic_DNA"/>
</dbReference>
<keyword evidence="2" id="KW-1185">Reference proteome</keyword>
<protein>
    <submittedName>
        <fullName evidence="1">Uncharacterized protein</fullName>
    </submittedName>
</protein>
<reference evidence="1" key="1">
    <citation type="submission" date="2022-07" db="EMBL/GenBank/DDBJ databases">
        <title>Genome Sequence of Lecanicillium saksenae.</title>
        <authorList>
            <person name="Buettner E."/>
        </authorList>
    </citation>
    <scope>NUCLEOTIDE SEQUENCE</scope>
    <source>
        <strain evidence="1">VT-O1</strain>
    </source>
</reference>
<organism evidence="1 2">
    <name type="scientific">Lecanicillium saksenae</name>
    <dbReference type="NCBI Taxonomy" id="468837"/>
    <lineage>
        <taxon>Eukaryota</taxon>
        <taxon>Fungi</taxon>
        <taxon>Dikarya</taxon>
        <taxon>Ascomycota</taxon>
        <taxon>Pezizomycotina</taxon>
        <taxon>Sordariomycetes</taxon>
        <taxon>Hypocreomycetidae</taxon>
        <taxon>Hypocreales</taxon>
        <taxon>Cordycipitaceae</taxon>
        <taxon>Lecanicillium</taxon>
    </lineage>
</organism>
<gene>
    <name evidence="1" type="ORF">NLG97_g1463</name>
</gene>
<evidence type="ECO:0000313" key="2">
    <source>
        <dbReference type="Proteomes" id="UP001148737"/>
    </source>
</evidence>
<sequence length="673" mass="75257">MTPKARQQTAGIFIHIPVCRVAGERENVTEHFRAKTAKKEGWTEQKLAQMEAVVRSLRSQIDAASSSQTSNDLLPREFSAQATGAVNTPPNRPSDEPSDSSAALEYEFGRLAIGQGRSRYVASHSWASIKDQLDDLDSLLHKEQTEDHGSFTSLLFASTSTDLVELHPRADMIPIYWQEYKNNFDRVVKVLHVGITEPLILAAVASVENLDASTEALLFAIYFCAVVSTPAERCIETFGYGKDELFSRYTFAAQQAFTKARLLESDEFIVLQAFTIYLTALRFRSSLKPLWTLTALAVRLAQNAGLHRDGSAFNLPPFQSEMRRRLWWNIRVIDSRASEDSGYDSAIRLENCTTKKPLNVNDADLTPGMDMQPPERTGCTDMVFSVIRFEAAEASERMQVVPMGSYGPCGKLHIANALERKAKCIADYQKRLQQVVFAEASPDNPFYWYTAIVSRVILSKLWLIAYHPYLRLDVCGGISAETREALFSKAICIVESQLLLYNGAPTQSWSWLCVTHVQWYAITYILVELCHRTHGERVEAAWKAVKAVLRFGTNTTNHSNPQREEFGTNTQLGVLDEGEYQPLNKLLATARFARMNAVPRHPHTGEATDTSAGLGSAYPVFDGHESFAVNQSLHMDPRTEVSSFCEPLHSYIFNDPLEAHLSWGSLSSHGAQP</sequence>
<evidence type="ECO:0000313" key="1">
    <source>
        <dbReference type="EMBL" id="KAJ3498005.1"/>
    </source>
</evidence>
<dbReference type="Proteomes" id="UP001148737">
    <property type="component" value="Unassembled WGS sequence"/>
</dbReference>